<dbReference type="GO" id="GO:0016567">
    <property type="term" value="P:protein ubiquitination"/>
    <property type="evidence" value="ECO:0007669"/>
    <property type="project" value="TreeGrafter"/>
</dbReference>
<keyword evidence="7" id="KW-1185">Reference proteome</keyword>
<dbReference type="PANTHER" id="PTHR22791:SF34">
    <property type="entry name" value="RING-TYPE DOMAIN-CONTAINING PROTEIN"/>
    <property type="match status" value="1"/>
</dbReference>
<keyword evidence="3" id="KW-0862">Zinc</keyword>
<dbReference type="InterPro" id="IPR027370">
    <property type="entry name" value="Znf-RING_euk"/>
</dbReference>
<evidence type="ECO:0000256" key="3">
    <source>
        <dbReference type="ARBA" id="ARBA00022833"/>
    </source>
</evidence>
<dbReference type="PROSITE" id="PS50089">
    <property type="entry name" value="ZF_RING_2"/>
    <property type="match status" value="1"/>
</dbReference>
<dbReference type="InterPro" id="IPR001841">
    <property type="entry name" value="Znf_RING"/>
</dbReference>
<dbReference type="Pfam" id="PF13445">
    <property type="entry name" value="zf-RING_UBOX"/>
    <property type="match status" value="1"/>
</dbReference>
<dbReference type="GO" id="GO:0061630">
    <property type="term" value="F:ubiquitin protein ligase activity"/>
    <property type="evidence" value="ECO:0007669"/>
    <property type="project" value="TreeGrafter"/>
</dbReference>
<feature type="compositionally biased region" description="Polar residues" evidence="5">
    <location>
        <begin position="272"/>
        <end position="287"/>
    </location>
</feature>
<dbReference type="WBParaSite" id="ACRNAN_Path_1269.g4958.t1">
    <property type="protein sequence ID" value="ACRNAN_Path_1269.g4958.t1"/>
    <property type="gene ID" value="ACRNAN_Path_1269.g4958"/>
</dbReference>
<keyword evidence="2 4" id="KW-0863">Zinc-finger</keyword>
<evidence type="ECO:0000256" key="5">
    <source>
        <dbReference type="SAM" id="MobiDB-lite"/>
    </source>
</evidence>
<feature type="compositionally biased region" description="Low complexity" evidence="5">
    <location>
        <begin position="103"/>
        <end position="118"/>
    </location>
</feature>
<dbReference type="GO" id="GO:0008270">
    <property type="term" value="F:zinc ion binding"/>
    <property type="evidence" value="ECO:0007669"/>
    <property type="project" value="UniProtKB-KW"/>
</dbReference>
<dbReference type="Gene3D" id="3.30.40.10">
    <property type="entry name" value="Zinc/RING finger domain, C3HC4 (zinc finger)"/>
    <property type="match status" value="1"/>
</dbReference>
<evidence type="ECO:0000256" key="2">
    <source>
        <dbReference type="ARBA" id="ARBA00022771"/>
    </source>
</evidence>
<accession>A0A914BY44</accession>
<protein>
    <submittedName>
        <fullName evidence="8">RING-type domain-containing protein</fullName>
    </submittedName>
</protein>
<feature type="region of interest" description="Disordered" evidence="5">
    <location>
        <begin position="258"/>
        <end position="294"/>
    </location>
</feature>
<dbReference type="Proteomes" id="UP000887540">
    <property type="component" value="Unplaced"/>
</dbReference>
<feature type="region of interest" description="Disordered" evidence="5">
    <location>
        <begin position="99"/>
        <end position="120"/>
    </location>
</feature>
<dbReference type="AlphaFoldDB" id="A0A914BY44"/>
<evidence type="ECO:0000256" key="4">
    <source>
        <dbReference type="PROSITE-ProRule" id="PRU00175"/>
    </source>
</evidence>
<reference evidence="8" key="1">
    <citation type="submission" date="2022-11" db="UniProtKB">
        <authorList>
            <consortium name="WormBaseParasite"/>
        </authorList>
    </citation>
    <scope>IDENTIFICATION</scope>
</reference>
<dbReference type="SUPFAM" id="SSF57850">
    <property type="entry name" value="RING/U-box"/>
    <property type="match status" value="1"/>
</dbReference>
<organism evidence="7 8">
    <name type="scientific">Acrobeloides nanus</name>
    <dbReference type="NCBI Taxonomy" id="290746"/>
    <lineage>
        <taxon>Eukaryota</taxon>
        <taxon>Metazoa</taxon>
        <taxon>Ecdysozoa</taxon>
        <taxon>Nematoda</taxon>
        <taxon>Chromadorea</taxon>
        <taxon>Rhabditida</taxon>
        <taxon>Tylenchina</taxon>
        <taxon>Cephalobomorpha</taxon>
        <taxon>Cephaloboidea</taxon>
        <taxon>Cephalobidae</taxon>
        <taxon>Acrobeloides</taxon>
    </lineage>
</organism>
<sequence>MSLNCDNQTDTIHSQPSLVEILTCGICWLPYTVGKRAPISLRCGHTLCRMCIQELGKHKMHVPCGICREKTYVEPKKLTKNFELIRILHYFGHLHEDAEEPIESSNNNEQSKENAQNATVVQRASRFDEQVDYEEIFPDSSTAQQVIFTTHDQSNSTAQDHAMDMNMEAVNEILHNMREAIATIRNEGDILQVFAIENQGNMVHFQRRIEPVFNEIRTLLTHPLREEMYKLIRRLERSRGLLNAAGQQQALNLAEIPNDGQAAPPARGLENHATQASANSNRNTSVRVENIRHL</sequence>
<dbReference type="PANTHER" id="PTHR22791">
    <property type="entry name" value="RING-TYPE DOMAIN-CONTAINING PROTEIN"/>
    <property type="match status" value="1"/>
</dbReference>
<evidence type="ECO:0000313" key="8">
    <source>
        <dbReference type="WBParaSite" id="ACRNAN_Path_1269.g4958.t1"/>
    </source>
</evidence>
<dbReference type="InterPro" id="IPR017907">
    <property type="entry name" value="Znf_RING_CS"/>
</dbReference>
<dbReference type="InterPro" id="IPR051435">
    <property type="entry name" value="RING_finger_E3_ubiq-ligases"/>
</dbReference>
<evidence type="ECO:0000313" key="7">
    <source>
        <dbReference type="Proteomes" id="UP000887540"/>
    </source>
</evidence>
<name>A0A914BY44_9BILA</name>
<dbReference type="InterPro" id="IPR013083">
    <property type="entry name" value="Znf_RING/FYVE/PHD"/>
</dbReference>
<feature type="domain" description="RING-type" evidence="6">
    <location>
        <begin position="24"/>
        <end position="68"/>
    </location>
</feature>
<evidence type="ECO:0000259" key="6">
    <source>
        <dbReference type="PROSITE" id="PS50089"/>
    </source>
</evidence>
<dbReference type="PROSITE" id="PS00518">
    <property type="entry name" value="ZF_RING_1"/>
    <property type="match status" value="1"/>
</dbReference>
<proteinExistence type="predicted"/>
<evidence type="ECO:0000256" key="1">
    <source>
        <dbReference type="ARBA" id="ARBA00022723"/>
    </source>
</evidence>
<keyword evidence="1" id="KW-0479">Metal-binding</keyword>